<sequence>MDRSRVLTLIKQTYNTDEIGQRIPVEEKKNVFCGVASVSGSEWFEAGRQGIKPEIKVTMFCHEYQGEKIAELDGIRYSIYRTYQAKHETIELYLEKKAGV</sequence>
<organism evidence="1 2">
    <name type="scientific">Sellimonas catena</name>
    <dbReference type="NCBI Taxonomy" id="2994035"/>
    <lineage>
        <taxon>Bacteria</taxon>
        <taxon>Bacillati</taxon>
        <taxon>Bacillota</taxon>
        <taxon>Clostridia</taxon>
        <taxon>Lachnospirales</taxon>
        <taxon>Lachnospiraceae</taxon>
        <taxon>Sellimonas</taxon>
    </lineage>
</organism>
<reference evidence="1" key="2">
    <citation type="submission" date="2022-11" db="EMBL/GenBank/DDBJ databases">
        <title>Draft genome sequence of Sellimonas catena strain 18CBH55.</title>
        <authorList>
            <person name="Atsushi H."/>
            <person name="Moriya O."/>
            <person name="Mitsuo S."/>
        </authorList>
    </citation>
    <scope>NUCLEOTIDE SEQUENCE</scope>
    <source>
        <strain evidence="1">18CBH55</strain>
    </source>
</reference>
<dbReference type="Proteomes" id="UP001145094">
    <property type="component" value="Unassembled WGS sequence"/>
</dbReference>
<evidence type="ECO:0000313" key="1">
    <source>
        <dbReference type="EMBL" id="GLG90407.1"/>
    </source>
</evidence>
<name>A0A9W6CFN7_9FIRM</name>
<proteinExistence type="predicted"/>
<dbReference type="EMBL" id="BSCH01000011">
    <property type="protein sequence ID" value="GLG90407.1"/>
    <property type="molecule type" value="Genomic_DNA"/>
</dbReference>
<reference evidence="1" key="3">
    <citation type="journal article" date="2023" name="Int. J. Syst. Evol. Microbiol.">
        <title>Sellimonas catena sp. nov., isolated from human faeces.</title>
        <authorList>
            <person name="Hisatomi A."/>
            <person name="Ohkuma M."/>
            <person name="Sakamoto M."/>
        </authorList>
    </citation>
    <scope>NUCLEOTIDE SEQUENCE</scope>
    <source>
        <strain evidence="1">18CBH55</strain>
    </source>
</reference>
<evidence type="ECO:0000313" key="2">
    <source>
        <dbReference type="Proteomes" id="UP001145094"/>
    </source>
</evidence>
<dbReference type="AlphaFoldDB" id="A0A9W6CFN7"/>
<dbReference type="RefSeq" id="WP_281845260.1">
    <property type="nucleotide sequence ID" value="NZ_BSCH01000011.1"/>
</dbReference>
<evidence type="ECO:0008006" key="3">
    <source>
        <dbReference type="Google" id="ProtNLM"/>
    </source>
</evidence>
<reference evidence="1" key="1">
    <citation type="submission" date="2022-11" db="EMBL/GenBank/DDBJ databases">
        <title>Draft genome sequence of Sellimonas catena strain 18CBH55.</title>
        <authorList>
            <person name="Hisatomi A."/>
            <person name="Ohkuma M."/>
            <person name="Sakamoto M."/>
        </authorList>
    </citation>
    <scope>NUCLEOTIDE SEQUENCE</scope>
    <source>
        <strain evidence="1">18CBH55</strain>
    </source>
</reference>
<dbReference type="InterPro" id="IPR008767">
    <property type="entry name" value="Phage_SPP1_head-tail_adaptor"/>
</dbReference>
<gene>
    <name evidence="1" type="ORF">Selli2_18340</name>
</gene>
<accession>A0A9W6CFN7</accession>
<dbReference type="NCBIfam" id="TIGR01563">
    <property type="entry name" value="gp16_SPP1"/>
    <property type="match status" value="1"/>
</dbReference>
<comment type="caution">
    <text evidence="1">The sequence shown here is derived from an EMBL/GenBank/DDBJ whole genome shotgun (WGS) entry which is preliminary data.</text>
</comment>
<protein>
    <recommendedName>
        <fullName evidence="3">Phage head-tail adapter protein</fullName>
    </recommendedName>
</protein>